<evidence type="ECO:0000256" key="1">
    <source>
        <dbReference type="SAM" id="MobiDB-lite"/>
    </source>
</evidence>
<evidence type="ECO:0000313" key="4">
    <source>
        <dbReference type="Proteomes" id="UP000466307"/>
    </source>
</evidence>
<dbReference type="EMBL" id="JAADZU010000005">
    <property type="protein sequence ID" value="NDK88464.1"/>
    <property type="molecule type" value="Genomic_DNA"/>
</dbReference>
<feature type="compositionally biased region" description="Polar residues" evidence="1">
    <location>
        <begin position="253"/>
        <end position="268"/>
    </location>
</feature>
<evidence type="ECO:0000313" key="3">
    <source>
        <dbReference type="EMBL" id="NDK88464.1"/>
    </source>
</evidence>
<proteinExistence type="predicted"/>
<protein>
    <submittedName>
        <fullName evidence="3">Uncharacterized protein</fullName>
    </submittedName>
</protein>
<name>A0A7K3LJR5_9ACTN</name>
<gene>
    <name evidence="3" type="ORF">GYA93_02540</name>
</gene>
<feature type="compositionally biased region" description="Low complexity" evidence="1">
    <location>
        <begin position="269"/>
        <end position="280"/>
    </location>
</feature>
<feature type="transmembrane region" description="Helical" evidence="2">
    <location>
        <begin position="171"/>
        <end position="202"/>
    </location>
</feature>
<keyword evidence="2" id="KW-0812">Transmembrane</keyword>
<keyword evidence="2" id="KW-0472">Membrane</keyword>
<accession>A0A7K3LJR5</accession>
<reference evidence="3 4" key="1">
    <citation type="submission" date="2020-01" db="EMBL/GenBank/DDBJ databases">
        <title>Investigation of new actinobacteria for the biodesulphurisation of diesel fuel.</title>
        <authorList>
            <person name="Athi Narayanan S.M."/>
        </authorList>
    </citation>
    <scope>NUCLEOTIDE SEQUENCE [LARGE SCALE GENOMIC DNA]</scope>
    <source>
        <strain evidence="3 4">213E</strain>
    </source>
</reference>
<organism evidence="3 4">
    <name type="scientific">Gordonia desulfuricans</name>
    <dbReference type="NCBI Taxonomy" id="89051"/>
    <lineage>
        <taxon>Bacteria</taxon>
        <taxon>Bacillati</taxon>
        <taxon>Actinomycetota</taxon>
        <taxon>Actinomycetes</taxon>
        <taxon>Mycobacteriales</taxon>
        <taxon>Gordoniaceae</taxon>
        <taxon>Gordonia</taxon>
    </lineage>
</organism>
<evidence type="ECO:0000256" key="2">
    <source>
        <dbReference type="SAM" id="Phobius"/>
    </source>
</evidence>
<feature type="transmembrane region" description="Helical" evidence="2">
    <location>
        <begin position="214"/>
        <end position="238"/>
    </location>
</feature>
<feature type="region of interest" description="Disordered" evidence="1">
    <location>
        <begin position="246"/>
        <end position="308"/>
    </location>
</feature>
<dbReference type="Proteomes" id="UP000466307">
    <property type="component" value="Unassembled WGS sequence"/>
</dbReference>
<keyword evidence="4" id="KW-1185">Reference proteome</keyword>
<comment type="caution">
    <text evidence="3">The sequence shown here is derived from an EMBL/GenBank/DDBJ whole genome shotgun (WGS) entry which is preliminary data.</text>
</comment>
<keyword evidence="2" id="KW-1133">Transmembrane helix</keyword>
<sequence length="328" mass="32501">MRSSMSRSGTTVTARHISPGNHRVRSVTTAAVGCVMAASLTMTVTAIADARPSGAPPDAVSTQTGVTYGIARLDAATTLVASTDPTAVRIWPTPDLTVSRVTVAAPAANPDEIRIGNLRLHRPGAVPPQVATQVSEASGVLVQGISDVLHSNGVPEARADKVAEKMVGDAVVGGVIGGAVASPIALAVGAVVGGGLGLIFGIPFLPTGLVVGPLVGTALVATLVALPAVAAGVVIGAAHGYEKGWTVPLDPPRSQSEPAPTARGGTNTARPAAQPASAPAVRTEASVPAPAVRPVSATTPADRRDPAAGCSLLRMTEVALRGGAIGSC</sequence>
<dbReference type="AlphaFoldDB" id="A0A7K3LJR5"/>